<evidence type="ECO:0000256" key="1">
    <source>
        <dbReference type="SAM" id="Phobius"/>
    </source>
</evidence>
<sequence length="214" mass="24588">MKRGIKMKRHWFGFFLIVLVVIGTCVSYPYLPEQVGTHWNYKGVPDRFANKSYGLFLLPAVMLVLYLLTMILPKIDPKKSNYERFQVTYFRIMNGILIFLFLFQAAQITSSLGIVNPKYVVPELVGLLFMFIGNLSPKFKPNYFVGIRTPWTLASEEVWKKTHRFGGKVFVISGLLLLLVPVIPAGIQAYYCLAVIVICIALMVLSSYYYFIKM</sequence>
<gene>
    <name evidence="3" type="ORF">CVD27_23085</name>
</gene>
<dbReference type="Proteomes" id="UP000234950">
    <property type="component" value="Unassembled WGS sequence"/>
</dbReference>
<name>A0A2N5H8J6_9BACI</name>
<feature type="domain" description="DUF1648" evidence="2">
    <location>
        <begin position="16"/>
        <end position="63"/>
    </location>
</feature>
<dbReference type="PANTHER" id="PTHR37810">
    <property type="entry name" value="IMMUNITY PROTEIN SDPI"/>
    <property type="match status" value="1"/>
</dbReference>
<evidence type="ECO:0000313" key="4">
    <source>
        <dbReference type="Proteomes" id="UP000234950"/>
    </source>
</evidence>
<dbReference type="PIRSF" id="PIRSF038959">
    <property type="entry name" value="SdpI"/>
    <property type="match status" value="1"/>
</dbReference>
<comment type="caution">
    <text evidence="3">The sequence shown here is derived from an EMBL/GenBank/DDBJ whole genome shotgun (WGS) entry which is preliminary data.</text>
</comment>
<dbReference type="Pfam" id="PF07853">
    <property type="entry name" value="DUF1648"/>
    <property type="match status" value="1"/>
</dbReference>
<dbReference type="InterPro" id="IPR025962">
    <property type="entry name" value="SdpI/YhfL"/>
</dbReference>
<evidence type="ECO:0000313" key="3">
    <source>
        <dbReference type="EMBL" id="PLS01837.1"/>
    </source>
</evidence>
<keyword evidence="1" id="KW-0812">Transmembrane</keyword>
<dbReference type="PANTHER" id="PTHR37810:SF5">
    <property type="entry name" value="IMMUNITY PROTEIN SDPI"/>
    <property type="match status" value="1"/>
</dbReference>
<dbReference type="GO" id="GO:0009636">
    <property type="term" value="P:response to toxic substance"/>
    <property type="evidence" value="ECO:0007669"/>
    <property type="project" value="TreeGrafter"/>
</dbReference>
<reference evidence="3 4" key="1">
    <citation type="submission" date="2017-11" db="EMBL/GenBank/DDBJ databases">
        <title>Comparitive Functional Genomics of Dry Heat Resistant strains isolated from the Viking Spacecraft.</title>
        <authorList>
            <person name="Seuylemezian A."/>
            <person name="Cooper K."/>
            <person name="Vaishampayan P."/>
        </authorList>
    </citation>
    <scope>NUCLEOTIDE SEQUENCE [LARGE SCALE GENOMIC DNA]</scope>
    <source>
        <strain evidence="3 4">V32-6</strain>
    </source>
</reference>
<organism evidence="3 4">
    <name type="scientific">Neobacillus cucumis</name>
    <dbReference type="NCBI Taxonomy" id="1740721"/>
    <lineage>
        <taxon>Bacteria</taxon>
        <taxon>Bacillati</taxon>
        <taxon>Bacillota</taxon>
        <taxon>Bacilli</taxon>
        <taxon>Bacillales</taxon>
        <taxon>Bacillaceae</taxon>
        <taxon>Neobacillus</taxon>
    </lineage>
</organism>
<dbReference type="OrthoDB" id="9808690at2"/>
<dbReference type="AlphaFoldDB" id="A0A2N5H8J6"/>
<feature type="transmembrane region" description="Helical" evidence="1">
    <location>
        <begin position="193"/>
        <end position="212"/>
    </location>
</feature>
<feature type="transmembrane region" description="Helical" evidence="1">
    <location>
        <begin position="92"/>
        <end position="113"/>
    </location>
</feature>
<dbReference type="Pfam" id="PF13630">
    <property type="entry name" value="SdpI"/>
    <property type="match status" value="1"/>
</dbReference>
<feature type="transmembrane region" description="Helical" evidence="1">
    <location>
        <begin position="51"/>
        <end position="72"/>
    </location>
</feature>
<feature type="transmembrane region" description="Helical" evidence="1">
    <location>
        <begin position="169"/>
        <end position="187"/>
    </location>
</feature>
<keyword evidence="4" id="KW-1185">Reference proteome</keyword>
<dbReference type="InterPro" id="IPR026272">
    <property type="entry name" value="SdpI"/>
</dbReference>
<protein>
    <recommendedName>
        <fullName evidence="2">DUF1648 domain-containing protein</fullName>
    </recommendedName>
</protein>
<evidence type="ECO:0000259" key="2">
    <source>
        <dbReference type="Pfam" id="PF07853"/>
    </source>
</evidence>
<dbReference type="InterPro" id="IPR012867">
    <property type="entry name" value="DUF1648"/>
</dbReference>
<dbReference type="EMBL" id="PGVE01000088">
    <property type="protein sequence ID" value="PLS01837.1"/>
    <property type="molecule type" value="Genomic_DNA"/>
</dbReference>
<accession>A0A2N5H8J6</accession>
<feature type="transmembrane region" description="Helical" evidence="1">
    <location>
        <begin position="12"/>
        <end position="31"/>
    </location>
</feature>
<feature type="transmembrane region" description="Helical" evidence="1">
    <location>
        <begin position="119"/>
        <end position="136"/>
    </location>
</feature>
<keyword evidence="1" id="KW-1133">Transmembrane helix</keyword>
<keyword evidence="1" id="KW-0472">Membrane</keyword>
<proteinExistence type="predicted"/>